<evidence type="ECO:0000313" key="5">
    <source>
        <dbReference type="Proteomes" id="UP000782843"/>
    </source>
</evidence>
<organism evidence="4 5">
    <name type="scientific">Candidatus Dojkabacteria bacterium</name>
    <dbReference type="NCBI Taxonomy" id="2099670"/>
    <lineage>
        <taxon>Bacteria</taxon>
        <taxon>Candidatus Dojkabacteria</taxon>
    </lineage>
</organism>
<dbReference type="InterPro" id="IPR011249">
    <property type="entry name" value="Metalloenz_LuxS/M16"/>
</dbReference>
<dbReference type="PANTHER" id="PTHR11851">
    <property type="entry name" value="METALLOPROTEASE"/>
    <property type="match status" value="1"/>
</dbReference>
<gene>
    <name evidence="4" type="ORF">KC660_04625</name>
</gene>
<evidence type="ECO:0000259" key="3">
    <source>
        <dbReference type="Pfam" id="PF05193"/>
    </source>
</evidence>
<dbReference type="InterPro" id="IPR011765">
    <property type="entry name" value="Pept_M16_N"/>
</dbReference>
<comment type="similarity">
    <text evidence="1">Belongs to the peptidase M16 family.</text>
</comment>
<evidence type="ECO:0000256" key="1">
    <source>
        <dbReference type="ARBA" id="ARBA00007261"/>
    </source>
</evidence>
<sequence>HFLEHMMFNGSSKYPNKNEAVLIAEDYGLYQNAWTYYDSTSYLVSGISKYKKIASEMLNDRVTDPLLRTEDIEYEKLIITEEIDWGNDDPGRKLWRNLTTVLYKNTQLEHDVIGTKKSINGFTRKMVVDYKKRLYSPSNIVFVTAGDMTMKESIEIAKSAFPENVKGKANRRSAIKPIKSRTKKIHFEKKNDLDQSLVSLAFHCEGLDGKNIYPIAILAQILDGGKSGVLNREITIEKGLTTAIGMAVMLLADTGAVVIEAEFDNDKAGKLFKELKKELEKAKNGKIAKQDFDRAKSSALASYEYMYEASVPFIDFDSFAHRELVTGREFNPDEEIEKLNAVTFDEVVEAANEIFNFNTYSASIIGKDEKVKEKLLIDF</sequence>
<feature type="non-terminal residue" evidence="4">
    <location>
        <position position="1"/>
    </location>
</feature>
<dbReference type="Pfam" id="PF05193">
    <property type="entry name" value="Peptidase_M16_C"/>
    <property type="match status" value="1"/>
</dbReference>
<dbReference type="AlphaFoldDB" id="A0A955L459"/>
<name>A0A955L459_9BACT</name>
<dbReference type="PANTHER" id="PTHR11851:SF49">
    <property type="entry name" value="MITOCHONDRIAL-PROCESSING PEPTIDASE SUBUNIT ALPHA"/>
    <property type="match status" value="1"/>
</dbReference>
<dbReference type="Proteomes" id="UP000782843">
    <property type="component" value="Unassembled WGS sequence"/>
</dbReference>
<dbReference type="EMBL" id="JAGQLG010000199">
    <property type="protein sequence ID" value="MCA9382660.1"/>
    <property type="molecule type" value="Genomic_DNA"/>
</dbReference>
<dbReference type="InterPro" id="IPR050361">
    <property type="entry name" value="MPP/UQCRC_Complex"/>
</dbReference>
<proteinExistence type="inferred from homology"/>
<evidence type="ECO:0000313" key="4">
    <source>
        <dbReference type="EMBL" id="MCA9382660.1"/>
    </source>
</evidence>
<dbReference type="Gene3D" id="3.30.830.10">
    <property type="entry name" value="Metalloenzyme, LuxS/M16 peptidase-like"/>
    <property type="match status" value="2"/>
</dbReference>
<reference evidence="4" key="2">
    <citation type="journal article" date="2021" name="Microbiome">
        <title>Successional dynamics and alternative stable states in a saline activated sludge microbial community over 9 years.</title>
        <authorList>
            <person name="Wang Y."/>
            <person name="Ye J."/>
            <person name="Ju F."/>
            <person name="Liu L."/>
            <person name="Boyd J.A."/>
            <person name="Deng Y."/>
            <person name="Parks D.H."/>
            <person name="Jiang X."/>
            <person name="Yin X."/>
            <person name="Woodcroft B.J."/>
            <person name="Tyson G.W."/>
            <person name="Hugenholtz P."/>
            <person name="Polz M.F."/>
            <person name="Zhang T."/>
        </authorList>
    </citation>
    <scope>NUCLEOTIDE SEQUENCE</scope>
    <source>
        <strain evidence="4">HKST-UBA10</strain>
    </source>
</reference>
<dbReference type="InterPro" id="IPR007863">
    <property type="entry name" value="Peptidase_M16_C"/>
</dbReference>
<evidence type="ECO:0000259" key="2">
    <source>
        <dbReference type="Pfam" id="PF00675"/>
    </source>
</evidence>
<comment type="caution">
    <text evidence="4">The sequence shown here is derived from an EMBL/GenBank/DDBJ whole genome shotgun (WGS) entry which is preliminary data.</text>
</comment>
<feature type="domain" description="Peptidase M16 N-terminal" evidence="2">
    <location>
        <begin position="1"/>
        <end position="115"/>
    </location>
</feature>
<protein>
    <submittedName>
        <fullName evidence="4">Insulinase family protein</fullName>
    </submittedName>
</protein>
<reference evidence="4" key="1">
    <citation type="submission" date="2020-04" db="EMBL/GenBank/DDBJ databases">
        <authorList>
            <person name="Zhang T."/>
        </authorList>
    </citation>
    <scope>NUCLEOTIDE SEQUENCE</scope>
    <source>
        <strain evidence="4">HKST-UBA10</strain>
    </source>
</reference>
<feature type="domain" description="Peptidase M16 C-terminal" evidence="3">
    <location>
        <begin position="122"/>
        <end position="297"/>
    </location>
</feature>
<dbReference type="Pfam" id="PF00675">
    <property type="entry name" value="Peptidase_M16"/>
    <property type="match status" value="1"/>
</dbReference>
<accession>A0A955L459</accession>
<dbReference type="GO" id="GO:0046872">
    <property type="term" value="F:metal ion binding"/>
    <property type="evidence" value="ECO:0007669"/>
    <property type="project" value="InterPro"/>
</dbReference>
<dbReference type="SUPFAM" id="SSF63411">
    <property type="entry name" value="LuxS/MPP-like metallohydrolase"/>
    <property type="match status" value="2"/>
</dbReference>